<proteinExistence type="inferred from homology"/>
<evidence type="ECO:0000313" key="2">
    <source>
        <dbReference type="EMBL" id="PWG82764.1"/>
    </source>
</evidence>
<dbReference type="GO" id="GO:0016773">
    <property type="term" value="F:phosphotransferase activity, alcohol group as acceptor"/>
    <property type="evidence" value="ECO:0007669"/>
    <property type="project" value="UniProtKB-UniRule"/>
</dbReference>
<comment type="pathway">
    <text evidence="1">Cell wall biogenesis; peptidoglycan recycling.</text>
</comment>
<dbReference type="GO" id="GO:0009254">
    <property type="term" value="P:peptidoglycan turnover"/>
    <property type="evidence" value="ECO:0007669"/>
    <property type="project" value="UniProtKB-UniRule"/>
</dbReference>
<dbReference type="PANTHER" id="PTHR30605:SF0">
    <property type="entry name" value="ANHYDRO-N-ACETYLMURAMIC ACID KINASE"/>
    <property type="match status" value="1"/>
</dbReference>
<name>A0A2U2PN86_9SPHI</name>
<dbReference type="Proteomes" id="UP000245647">
    <property type="component" value="Unassembled WGS sequence"/>
</dbReference>
<feature type="binding site" evidence="1">
    <location>
        <begin position="25"/>
        <end position="32"/>
    </location>
    <ligand>
        <name>ATP</name>
        <dbReference type="ChEBI" id="CHEBI:30616"/>
    </ligand>
</feature>
<dbReference type="HAMAP" id="MF_01270">
    <property type="entry name" value="AnhMurNAc_kinase"/>
    <property type="match status" value="1"/>
</dbReference>
<dbReference type="InterPro" id="IPR005338">
    <property type="entry name" value="Anhydro_N_Ac-Mur_kinase"/>
</dbReference>
<comment type="caution">
    <text evidence="2">The sequence shown here is derived from an EMBL/GenBank/DDBJ whole genome shotgun (WGS) entry which is preliminary data.</text>
</comment>
<sequence length="392" mass="42264">MNQKIQKLLELSEKESRRIIGLMSGTSLDGLDIALCKISGSGLNTQLTIEKFETVSYTEEVKNDIRGIFSRQQIDLQKLTLLNAKIGQLHAGLVLSAMKQWGVHPEDIDCIASHGQTIYHAPKRLHKLENYPDATLQIGDGDHIAVNTGIITLSDFRQKNIAGGGEGAPLAIYGDYILFSCKDENRILLNIGGIANFTKLLATGVDVICSDLGPGNTLTDALCMQYFNKPFDPEGSIARSGKVSGQLLETMLAHPFFLEEFPKTTGPELFNTGFIEAALAASGLDLPDPRDLIATATALTAKTITLGIKKTILNMPFTLYVSGGGCHNSYLMEQIQNELPSVAVRLTEELGINPDAKEAALFALLANETLCGSKVCAGIEPSLTMGKISLPD</sequence>
<keyword evidence="1" id="KW-0067">ATP-binding</keyword>
<reference evidence="2 3" key="1">
    <citation type="submission" date="2018-04" db="EMBL/GenBank/DDBJ databases">
        <title>Pedobacter chongqingensis sp. nov., isolated from a rottenly hemp rope.</title>
        <authorList>
            <person name="Cai Y."/>
        </authorList>
    </citation>
    <scope>NUCLEOTIDE SEQUENCE [LARGE SCALE GENOMIC DNA]</scope>
    <source>
        <strain evidence="2 3">FJ4-8</strain>
    </source>
</reference>
<dbReference type="EC" id="2.7.1.170" evidence="1"/>
<comment type="similarity">
    <text evidence="1">Belongs to the anhydro-N-acetylmuramic acid kinase family.</text>
</comment>
<dbReference type="InterPro" id="IPR043129">
    <property type="entry name" value="ATPase_NBD"/>
</dbReference>
<dbReference type="GO" id="GO:0005524">
    <property type="term" value="F:ATP binding"/>
    <property type="evidence" value="ECO:0007669"/>
    <property type="project" value="UniProtKB-UniRule"/>
</dbReference>
<keyword evidence="1 2" id="KW-0418">Kinase</keyword>
<gene>
    <name evidence="1" type="primary">anmK</name>
    <name evidence="2" type="ORF">DDR33_01570</name>
</gene>
<dbReference type="Pfam" id="PF03702">
    <property type="entry name" value="AnmK"/>
    <property type="match status" value="1"/>
</dbReference>
<dbReference type="GO" id="GO:0016301">
    <property type="term" value="F:kinase activity"/>
    <property type="evidence" value="ECO:0007669"/>
    <property type="project" value="UniProtKB-KW"/>
</dbReference>
<evidence type="ECO:0000313" key="3">
    <source>
        <dbReference type="Proteomes" id="UP000245647"/>
    </source>
</evidence>
<dbReference type="UniPathway" id="UPA00343"/>
<keyword evidence="1" id="KW-0119">Carbohydrate metabolism</keyword>
<keyword evidence="1" id="KW-0808">Transferase</keyword>
<protein>
    <recommendedName>
        <fullName evidence="1">Anhydro-N-acetylmuramic acid kinase</fullName>
        <ecNumber evidence="1">2.7.1.170</ecNumber>
    </recommendedName>
    <alternativeName>
        <fullName evidence="1">AnhMurNAc kinase</fullName>
    </alternativeName>
</protein>
<dbReference type="UniPathway" id="UPA00544"/>
<comment type="function">
    <text evidence="1">Catalyzes the specific phosphorylation of 1,6-anhydro-N-acetylmuramic acid (anhMurNAc) with the simultaneous cleavage of the 1,6-anhydro ring, generating MurNAc-6-P. Is required for the utilization of anhMurNAc either imported from the medium or derived from its own cell wall murein, and thus plays a role in cell wall recycling.</text>
</comment>
<comment type="catalytic activity">
    <reaction evidence="1">
        <text>1,6-anhydro-N-acetyl-beta-muramate + ATP + H2O = N-acetyl-D-muramate 6-phosphate + ADP + H(+)</text>
        <dbReference type="Rhea" id="RHEA:24952"/>
        <dbReference type="ChEBI" id="CHEBI:15377"/>
        <dbReference type="ChEBI" id="CHEBI:15378"/>
        <dbReference type="ChEBI" id="CHEBI:30616"/>
        <dbReference type="ChEBI" id="CHEBI:58690"/>
        <dbReference type="ChEBI" id="CHEBI:58722"/>
        <dbReference type="ChEBI" id="CHEBI:456216"/>
        <dbReference type="EC" id="2.7.1.170"/>
    </reaction>
</comment>
<dbReference type="PANTHER" id="PTHR30605">
    <property type="entry name" value="ANHYDRO-N-ACETYLMURAMIC ACID KINASE"/>
    <property type="match status" value="1"/>
</dbReference>
<dbReference type="OrthoDB" id="9763949at2"/>
<dbReference type="Gene3D" id="3.30.420.40">
    <property type="match status" value="2"/>
</dbReference>
<dbReference type="SUPFAM" id="SSF53067">
    <property type="entry name" value="Actin-like ATPase domain"/>
    <property type="match status" value="1"/>
</dbReference>
<dbReference type="AlphaFoldDB" id="A0A2U2PN86"/>
<dbReference type="GO" id="GO:0097175">
    <property type="term" value="P:1,6-anhydro-N-acetyl-beta-muramic acid catabolic process"/>
    <property type="evidence" value="ECO:0007669"/>
    <property type="project" value="UniProtKB-UniRule"/>
</dbReference>
<comment type="pathway">
    <text evidence="1">Amino-sugar metabolism; 1,6-anhydro-N-acetylmuramate degradation.</text>
</comment>
<evidence type="ECO:0000256" key="1">
    <source>
        <dbReference type="HAMAP-Rule" id="MF_01270"/>
    </source>
</evidence>
<dbReference type="GO" id="GO:0006040">
    <property type="term" value="P:amino sugar metabolic process"/>
    <property type="evidence" value="ECO:0007669"/>
    <property type="project" value="InterPro"/>
</dbReference>
<dbReference type="RefSeq" id="WP_109414182.1">
    <property type="nucleotide sequence ID" value="NZ_QEAS01000001.1"/>
</dbReference>
<accession>A0A2U2PN86</accession>
<organism evidence="2 3">
    <name type="scientific">Pararcticibacter amylolyticus</name>
    <dbReference type="NCBI Taxonomy" id="2173175"/>
    <lineage>
        <taxon>Bacteria</taxon>
        <taxon>Pseudomonadati</taxon>
        <taxon>Bacteroidota</taxon>
        <taxon>Sphingobacteriia</taxon>
        <taxon>Sphingobacteriales</taxon>
        <taxon>Sphingobacteriaceae</taxon>
        <taxon>Pararcticibacter</taxon>
    </lineage>
</organism>
<dbReference type="EMBL" id="QEAS01000001">
    <property type="protein sequence ID" value="PWG82764.1"/>
    <property type="molecule type" value="Genomic_DNA"/>
</dbReference>
<keyword evidence="3" id="KW-1185">Reference proteome</keyword>
<keyword evidence="1" id="KW-0547">Nucleotide-binding</keyword>